<proteinExistence type="predicted"/>
<gene>
    <name evidence="1" type="ORF">KAM621c_02490</name>
</gene>
<dbReference type="AlphaFoldDB" id="A0AAD1KXY3"/>
<protein>
    <submittedName>
        <fullName evidence="1">Uncharacterized protein</fullName>
    </submittedName>
</protein>
<name>A0AAD1KXY3_CITBR</name>
<evidence type="ECO:0000313" key="1">
    <source>
        <dbReference type="EMBL" id="BDN95144.1"/>
    </source>
</evidence>
<dbReference type="Proteomes" id="UP001058317">
    <property type="component" value="Chromosome"/>
</dbReference>
<sequence>MVIIPLYDFDLWIRIDYSGTYGKCFVTQAYPSLLAAPSEVYRINIYMMIRNQNGPRLVYKNTGSYKTTIDQLNNG</sequence>
<dbReference type="EMBL" id="AP026382">
    <property type="protein sequence ID" value="BDN95144.1"/>
    <property type="molecule type" value="Genomic_DNA"/>
</dbReference>
<reference evidence="1" key="1">
    <citation type="submission" date="2022-07" db="EMBL/GenBank/DDBJ databases">
        <title>Complete genome sequence of carbapenem-resistant Citrobacter spp. in Japan.</title>
        <authorList>
            <person name="Maehana S."/>
            <person name="Suzuki M."/>
            <person name="Kitasato H."/>
        </authorList>
    </citation>
    <scope>NUCLEOTIDE SEQUENCE</scope>
    <source>
        <strain evidence="1">KAM621</strain>
    </source>
</reference>
<evidence type="ECO:0000313" key="2">
    <source>
        <dbReference type="Proteomes" id="UP001058317"/>
    </source>
</evidence>
<accession>A0AAD1KXY3</accession>
<organism evidence="1 2">
    <name type="scientific">Citrobacter braakii</name>
    <dbReference type="NCBI Taxonomy" id="57706"/>
    <lineage>
        <taxon>Bacteria</taxon>
        <taxon>Pseudomonadati</taxon>
        <taxon>Pseudomonadota</taxon>
        <taxon>Gammaproteobacteria</taxon>
        <taxon>Enterobacterales</taxon>
        <taxon>Enterobacteriaceae</taxon>
        <taxon>Citrobacter</taxon>
        <taxon>Citrobacter freundii complex</taxon>
    </lineage>
</organism>